<evidence type="ECO:0008006" key="3">
    <source>
        <dbReference type="Google" id="ProtNLM"/>
    </source>
</evidence>
<reference evidence="2" key="2">
    <citation type="submission" date="2025-08" db="UniProtKB">
        <authorList>
            <consortium name="RefSeq"/>
        </authorList>
    </citation>
    <scope>IDENTIFICATION</scope>
</reference>
<dbReference type="STRING" id="3635.A0A1U8PP33"/>
<gene>
    <name evidence="2" type="primary">LOC107961271</name>
</gene>
<dbReference type="PANTHER" id="PTHR36791:SF2">
    <property type="entry name" value="OS03G0363400 PROTEIN"/>
    <property type="match status" value="1"/>
</dbReference>
<evidence type="ECO:0000313" key="1">
    <source>
        <dbReference type="Proteomes" id="UP000818029"/>
    </source>
</evidence>
<proteinExistence type="predicted"/>
<accession>A0A1U8PP33</accession>
<dbReference type="Pfam" id="PF03692">
    <property type="entry name" value="CxxCxxCC"/>
    <property type="match status" value="1"/>
</dbReference>
<evidence type="ECO:0000313" key="2">
    <source>
        <dbReference type="RefSeq" id="XP_016752935.2"/>
    </source>
</evidence>
<dbReference type="PaxDb" id="3635-A0A1U8PP33"/>
<reference evidence="1" key="1">
    <citation type="journal article" date="2020" name="Nat. Genet.">
        <title>Genomic diversifications of five Gossypium allopolyploid species and their impact on cotton improvement.</title>
        <authorList>
            <person name="Chen Z.J."/>
            <person name="Sreedasyam A."/>
            <person name="Ando A."/>
            <person name="Song Q."/>
            <person name="De Santiago L.M."/>
            <person name="Hulse-Kemp A.M."/>
            <person name="Ding M."/>
            <person name="Ye W."/>
            <person name="Kirkbride R.C."/>
            <person name="Jenkins J."/>
            <person name="Plott C."/>
            <person name="Lovell J."/>
            <person name="Lin Y.M."/>
            <person name="Vaughn R."/>
            <person name="Liu B."/>
            <person name="Simpson S."/>
            <person name="Scheffler B.E."/>
            <person name="Wen L."/>
            <person name="Saski C.A."/>
            <person name="Grover C.E."/>
            <person name="Hu G."/>
            <person name="Conover J.L."/>
            <person name="Carlson J.W."/>
            <person name="Shu S."/>
            <person name="Boston L.B."/>
            <person name="Williams M."/>
            <person name="Peterson D.G."/>
            <person name="McGee K."/>
            <person name="Jones D.C."/>
            <person name="Wendel J.F."/>
            <person name="Stelly D.M."/>
            <person name="Grimwood J."/>
            <person name="Schmutz J."/>
        </authorList>
    </citation>
    <scope>NUCLEOTIDE SEQUENCE [LARGE SCALE GENOMIC DNA]</scope>
    <source>
        <strain evidence="1">cv. TM-1</strain>
    </source>
</reference>
<dbReference type="KEGG" id="ghi:107961271"/>
<keyword evidence="1" id="KW-1185">Reference proteome</keyword>
<dbReference type="Proteomes" id="UP000818029">
    <property type="component" value="Chromosome A01"/>
</dbReference>
<sequence length="214" mass="24163">MKFMHTLMIILKFNDSLVMLTIVYPILHTSKYKISILQVFESTKMSHITALPSFGIVCSAHKVGRKGKKTAPKNKTSKDTMGFSSGRKEIWRCVENCGACCKLAKGPAFPTPEEIFSDPSDIELYRSLIGPDGWCIHYEKNTRTCSIYPDRPYFCRVEADIFKKLYGIENRKFNKEACSCCRDTIKVIYGPNSKELNNFNISIKDSSSALSTGV</sequence>
<dbReference type="PANTHER" id="PTHR36791">
    <property type="entry name" value="OS03G0363400 PROTEIN"/>
    <property type="match status" value="1"/>
</dbReference>
<dbReference type="AlphaFoldDB" id="A0A1U8PP33"/>
<dbReference type="RefSeq" id="XP_016752935.2">
    <property type="nucleotide sequence ID" value="XM_016897446.2"/>
</dbReference>
<protein>
    <recommendedName>
        <fullName evidence="3">Retinoic acid-induced protein 1-like</fullName>
    </recommendedName>
</protein>
<dbReference type="GeneID" id="107961271"/>
<organism evidence="1 2">
    <name type="scientific">Gossypium hirsutum</name>
    <name type="common">Upland cotton</name>
    <name type="synonym">Gossypium mexicanum</name>
    <dbReference type="NCBI Taxonomy" id="3635"/>
    <lineage>
        <taxon>Eukaryota</taxon>
        <taxon>Viridiplantae</taxon>
        <taxon>Streptophyta</taxon>
        <taxon>Embryophyta</taxon>
        <taxon>Tracheophyta</taxon>
        <taxon>Spermatophyta</taxon>
        <taxon>Magnoliopsida</taxon>
        <taxon>eudicotyledons</taxon>
        <taxon>Gunneridae</taxon>
        <taxon>Pentapetalae</taxon>
        <taxon>rosids</taxon>
        <taxon>malvids</taxon>
        <taxon>Malvales</taxon>
        <taxon>Malvaceae</taxon>
        <taxon>Malvoideae</taxon>
        <taxon>Gossypium</taxon>
    </lineage>
</organism>
<name>A0A1U8PP33_GOSHI</name>
<dbReference type="InterPro" id="IPR005358">
    <property type="entry name" value="Puta_zinc/iron-chelating_dom"/>
</dbReference>